<dbReference type="PANTHER" id="PTHR48105">
    <property type="entry name" value="THIOREDOXIN REDUCTASE 1-RELATED-RELATED"/>
    <property type="match status" value="1"/>
</dbReference>
<dbReference type="Pfam" id="PF07992">
    <property type="entry name" value="Pyr_redox_2"/>
    <property type="match status" value="1"/>
</dbReference>
<dbReference type="Proteomes" id="UP001268089">
    <property type="component" value="Unassembled WGS sequence"/>
</dbReference>
<dbReference type="InterPro" id="IPR036188">
    <property type="entry name" value="FAD/NAD-bd_sf"/>
</dbReference>
<feature type="binding site" evidence="5">
    <location>
        <position position="50"/>
    </location>
    <ligand>
        <name>FAD</name>
        <dbReference type="ChEBI" id="CHEBI:57692"/>
    </ligand>
</feature>
<dbReference type="SUPFAM" id="SSF51905">
    <property type="entry name" value="FAD/NAD(P)-binding domain"/>
    <property type="match status" value="2"/>
</dbReference>
<keyword evidence="2 5" id="KW-0274">FAD</keyword>
<protein>
    <recommendedName>
        <fullName evidence="5">Ferredoxin--NADP reductase</fullName>
        <shortName evidence="5">FNR</shortName>
        <shortName evidence="5">Fd-NADP(+) reductase</shortName>
        <ecNumber evidence="5">1.18.1.2</ecNumber>
    </recommendedName>
</protein>
<feature type="binding site" evidence="5">
    <location>
        <position position="90"/>
    </location>
    <ligand>
        <name>FAD</name>
        <dbReference type="ChEBI" id="CHEBI:57692"/>
    </ligand>
</feature>
<feature type="binding site" evidence="5">
    <location>
        <position position="336"/>
    </location>
    <ligand>
        <name>FAD</name>
        <dbReference type="ChEBI" id="CHEBI:57692"/>
    </ligand>
</feature>
<keyword evidence="3 5" id="KW-0521">NADP</keyword>
<evidence type="ECO:0000256" key="4">
    <source>
        <dbReference type="ARBA" id="ARBA00023002"/>
    </source>
</evidence>
<sequence length="354" mass="37695">MAAPLIEADAVVIGAGPVGLFQVFQLGLLEVKTHVIDVLPYAGGQCVELYADKPIYDIPAVPVTTGSGLTESLLQQIGPFGAQMHFGRQVASVQRQDDSRIHLTTTSGQAFLTKALFIASGVGAFVARSLHVDGIAQFEGSQLHYRTPPVDSLSKRHVVIHGGSDAALECALQVLAPDNTHRPASVTLVHRRDVFVAEADTLARVQALRASGTLRFVAAQITGFEAADGVLKALQILDAEGKTRALPADQVLAFLGVSPKMGPIADWGLAMERKQLAVNTEDFGTNVPGIFAVGDINTYPGKKKLILCGFHEATLAAYGAMPFIFPEKKVMLQYTTTSPRLHALLGVQTPQKNA</sequence>
<dbReference type="PRINTS" id="PR00368">
    <property type="entry name" value="FADPNR"/>
</dbReference>
<comment type="subunit">
    <text evidence="5">Homodimer.</text>
</comment>
<feature type="binding site" evidence="5">
    <location>
        <position position="45"/>
    </location>
    <ligand>
        <name>FAD</name>
        <dbReference type="ChEBI" id="CHEBI:57692"/>
    </ligand>
</feature>
<dbReference type="PRINTS" id="PR00469">
    <property type="entry name" value="PNDRDTASEII"/>
</dbReference>
<evidence type="ECO:0000313" key="8">
    <source>
        <dbReference type="Proteomes" id="UP001268089"/>
    </source>
</evidence>
<evidence type="ECO:0000313" key="7">
    <source>
        <dbReference type="EMBL" id="MDR7305116.1"/>
    </source>
</evidence>
<comment type="cofactor">
    <cofactor evidence="5">
        <name>FAD</name>
        <dbReference type="ChEBI" id="CHEBI:57692"/>
    </cofactor>
    <text evidence="5">Binds 1 FAD per subunit.</text>
</comment>
<dbReference type="Gene3D" id="3.50.50.60">
    <property type="entry name" value="FAD/NAD(P)-binding domain"/>
    <property type="match status" value="2"/>
</dbReference>
<organism evidence="7 8">
    <name type="scientific">Rhodoferax saidenbachensis</name>
    <dbReference type="NCBI Taxonomy" id="1484693"/>
    <lineage>
        <taxon>Bacteria</taxon>
        <taxon>Pseudomonadati</taxon>
        <taxon>Pseudomonadota</taxon>
        <taxon>Betaproteobacteria</taxon>
        <taxon>Burkholderiales</taxon>
        <taxon>Comamonadaceae</taxon>
        <taxon>Rhodoferax</taxon>
    </lineage>
</organism>
<feature type="binding site" evidence="5">
    <location>
        <position position="125"/>
    </location>
    <ligand>
        <name>FAD</name>
        <dbReference type="ChEBI" id="CHEBI:57692"/>
    </ligand>
</feature>
<dbReference type="InterPro" id="IPR023753">
    <property type="entry name" value="FAD/NAD-binding_dom"/>
</dbReference>
<dbReference type="EMBL" id="JAVDXO010000001">
    <property type="protein sequence ID" value="MDR7305116.1"/>
    <property type="molecule type" value="Genomic_DNA"/>
</dbReference>
<reference evidence="7 8" key="1">
    <citation type="submission" date="2023-07" db="EMBL/GenBank/DDBJ databases">
        <title>Sorghum-associated microbial communities from plants grown in Nebraska, USA.</title>
        <authorList>
            <person name="Schachtman D."/>
        </authorList>
    </citation>
    <scope>NUCLEOTIDE SEQUENCE [LARGE SCALE GENOMIC DNA]</scope>
    <source>
        <strain evidence="7 8">BE308</strain>
    </source>
</reference>
<dbReference type="HAMAP" id="MF_01685">
    <property type="entry name" value="FENR2"/>
    <property type="match status" value="1"/>
</dbReference>
<dbReference type="EC" id="1.18.1.2" evidence="5"/>
<dbReference type="InterPro" id="IPR022890">
    <property type="entry name" value="Fd--NADP_Rdtase_type_2"/>
</dbReference>
<keyword evidence="4 5" id="KW-0560">Oxidoreductase</keyword>
<comment type="catalytic activity">
    <reaction evidence="5">
        <text>2 reduced [2Fe-2S]-[ferredoxin] + NADP(+) + H(+) = 2 oxidized [2Fe-2S]-[ferredoxin] + NADPH</text>
        <dbReference type="Rhea" id="RHEA:20125"/>
        <dbReference type="Rhea" id="RHEA-COMP:10000"/>
        <dbReference type="Rhea" id="RHEA-COMP:10001"/>
        <dbReference type="ChEBI" id="CHEBI:15378"/>
        <dbReference type="ChEBI" id="CHEBI:33737"/>
        <dbReference type="ChEBI" id="CHEBI:33738"/>
        <dbReference type="ChEBI" id="CHEBI:57783"/>
        <dbReference type="ChEBI" id="CHEBI:58349"/>
        <dbReference type="EC" id="1.18.1.2"/>
    </reaction>
</comment>
<evidence type="ECO:0000256" key="1">
    <source>
        <dbReference type="ARBA" id="ARBA00022630"/>
    </source>
</evidence>
<keyword evidence="8" id="KW-1185">Reference proteome</keyword>
<feature type="binding site" evidence="5">
    <location>
        <position position="295"/>
    </location>
    <ligand>
        <name>FAD</name>
        <dbReference type="ChEBI" id="CHEBI:57692"/>
    </ligand>
</feature>
<keyword evidence="1 5" id="KW-0285">Flavoprotein</keyword>
<evidence type="ECO:0000256" key="5">
    <source>
        <dbReference type="HAMAP-Rule" id="MF_01685"/>
    </source>
</evidence>
<evidence type="ECO:0000259" key="6">
    <source>
        <dbReference type="Pfam" id="PF07992"/>
    </source>
</evidence>
<evidence type="ECO:0000256" key="2">
    <source>
        <dbReference type="ARBA" id="ARBA00022827"/>
    </source>
</evidence>
<dbReference type="GO" id="GO:0004791">
    <property type="term" value="F:thioredoxin-disulfide reductase (NADPH) activity"/>
    <property type="evidence" value="ECO:0007669"/>
    <property type="project" value="UniProtKB-EC"/>
</dbReference>
<name>A0ABU1ZKP9_9BURK</name>
<comment type="similarity">
    <text evidence="5">Belongs to the ferredoxin--NADP reductase type 2 family.</text>
</comment>
<feature type="domain" description="FAD/NAD(P)-binding" evidence="6">
    <location>
        <begin position="9"/>
        <end position="297"/>
    </location>
</feature>
<gene>
    <name evidence="7" type="ORF">J2X15_000382</name>
</gene>
<dbReference type="RefSeq" id="WP_310338957.1">
    <property type="nucleotide sequence ID" value="NZ_JAVDXO010000001.1"/>
</dbReference>
<comment type="caution">
    <text evidence="7">The sequence shown here is derived from an EMBL/GenBank/DDBJ whole genome shotgun (WGS) entry which is preliminary data.</text>
</comment>
<evidence type="ECO:0000256" key="3">
    <source>
        <dbReference type="ARBA" id="ARBA00022857"/>
    </source>
</evidence>
<comment type="caution">
    <text evidence="5">Lacks conserved residue(s) required for the propagation of feature annotation.</text>
</comment>
<accession>A0ABU1ZKP9</accession>
<proteinExistence type="inferred from homology"/>
<feature type="binding site" evidence="5">
    <location>
        <position position="37"/>
    </location>
    <ligand>
        <name>FAD</name>
        <dbReference type="ChEBI" id="CHEBI:57692"/>
    </ligand>
</feature>
<dbReference type="InterPro" id="IPR050097">
    <property type="entry name" value="Ferredoxin-NADP_redctase_2"/>
</dbReference>